<dbReference type="Proteomes" id="UP000011690">
    <property type="component" value="Unassembled WGS sequence"/>
</dbReference>
<keyword evidence="3" id="KW-0808">Transferase</keyword>
<accession>L9VZJ9</accession>
<comment type="caution">
    <text evidence="3">The sequence shown here is derived from an EMBL/GenBank/DDBJ whole genome shotgun (WGS) entry which is preliminary data.</text>
</comment>
<feature type="transmembrane region" description="Helical" evidence="1">
    <location>
        <begin position="6"/>
        <end position="21"/>
    </location>
</feature>
<name>L9VZJ9_9EURY</name>
<feature type="transmembrane region" description="Helical" evidence="1">
    <location>
        <begin position="246"/>
        <end position="267"/>
    </location>
</feature>
<dbReference type="eggNOG" id="arCOG06282">
    <property type="taxonomic scope" value="Archaea"/>
</dbReference>
<dbReference type="InterPro" id="IPR003362">
    <property type="entry name" value="Bact_transf"/>
</dbReference>
<keyword evidence="4" id="KW-1185">Reference proteome</keyword>
<feature type="transmembrane region" description="Helical" evidence="1">
    <location>
        <begin position="58"/>
        <end position="78"/>
    </location>
</feature>
<feature type="transmembrane region" description="Helical" evidence="1">
    <location>
        <begin position="33"/>
        <end position="52"/>
    </location>
</feature>
<evidence type="ECO:0000313" key="4">
    <source>
        <dbReference type="Proteomes" id="UP000011690"/>
    </source>
</evidence>
<dbReference type="EMBL" id="AOHY01000059">
    <property type="protein sequence ID" value="ELY42669.1"/>
    <property type="molecule type" value="Genomic_DNA"/>
</dbReference>
<organism evidence="3 4">
    <name type="scientific">Natronorubrum bangense JCM 10635</name>
    <dbReference type="NCBI Taxonomy" id="1227500"/>
    <lineage>
        <taxon>Archaea</taxon>
        <taxon>Methanobacteriati</taxon>
        <taxon>Methanobacteriota</taxon>
        <taxon>Stenosarchaea group</taxon>
        <taxon>Halobacteria</taxon>
        <taxon>Halobacteriales</taxon>
        <taxon>Natrialbaceae</taxon>
        <taxon>Natronorubrum</taxon>
    </lineage>
</organism>
<protein>
    <submittedName>
        <fullName evidence="3">Exopolysaccharide biosynthesis polyprenyl glycosylphosphotransferase</fullName>
    </submittedName>
</protein>
<keyword evidence="1" id="KW-0472">Membrane</keyword>
<dbReference type="RefSeq" id="WP_006068151.1">
    <property type="nucleotide sequence ID" value="NZ_AOHY01000059.1"/>
</dbReference>
<dbReference type="PATRIC" id="fig|1227500.6.peg.4089"/>
<dbReference type="Pfam" id="PF02397">
    <property type="entry name" value="Bac_transf"/>
    <property type="match status" value="1"/>
</dbReference>
<gene>
    <name evidence="3" type="ORF">C494_20243</name>
</gene>
<dbReference type="PANTHER" id="PTHR30576">
    <property type="entry name" value="COLANIC BIOSYNTHESIS UDP-GLUCOSE LIPID CARRIER TRANSFERASE"/>
    <property type="match status" value="1"/>
</dbReference>
<reference evidence="3 4" key="1">
    <citation type="journal article" date="2014" name="PLoS Genet.">
        <title>Phylogenetically driven sequencing of extremely halophilic archaea reveals strategies for static and dynamic osmo-response.</title>
        <authorList>
            <person name="Becker E.A."/>
            <person name="Seitzer P.M."/>
            <person name="Tritt A."/>
            <person name="Larsen D."/>
            <person name="Krusor M."/>
            <person name="Yao A.I."/>
            <person name="Wu D."/>
            <person name="Madern D."/>
            <person name="Eisen J.A."/>
            <person name="Darling A.E."/>
            <person name="Facciotti M.T."/>
        </authorList>
    </citation>
    <scope>NUCLEOTIDE SEQUENCE [LARGE SCALE GENOMIC DNA]</scope>
    <source>
        <strain evidence="3 4">JCM 10635</strain>
    </source>
</reference>
<dbReference type="STRING" id="1227500.C494_20243"/>
<dbReference type="GO" id="GO:0016780">
    <property type="term" value="F:phosphotransferase activity, for other substituted phosphate groups"/>
    <property type="evidence" value="ECO:0007669"/>
    <property type="project" value="TreeGrafter"/>
</dbReference>
<evidence type="ECO:0000259" key="2">
    <source>
        <dbReference type="Pfam" id="PF02397"/>
    </source>
</evidence>
<evidence type="ECO:0000256" key="1">
    <source>
        <dbReference type="SAM" id="Phobius"/>
    </source>
</evidence>
<dbReference type="PANTHER" id="PTHR30576:SF0">
    <property type="entry name" value="UNDECAPRENYL-PHOSPHATE N-ACETYLGALACTOSAMINYL 1-PHOSPHATE TRANSFERASE-RELATED"/>
    <property type="match status" value="1"/>
</dbReference>
<keyword evidence="1" id="KW-1133">Transmembrane helix</keyword>
<keyword evidence="1" id="KW-0812">Transmembrane</keyword>
<dbReference type="AlphaFoldDB" id="L9VZJ9"/>
<feature type="domain" description="Bacterial sugar transferase" evidence="2">
    <location>
        <begin position="241"/>
        <end position="417"/>
    </location>
</feature>
<sequence>MVSVVLVGAIMGAALTPLYPPRPRSVLTVLRQTGVQVGIGCLGLLSLGAVGVEAVPSPAAVVAIGAGLVIVLPVWFWMCRRRREPHRVVVVGDDPSLLESTIKSLPVTALGFLSPALVTEDEGVVLSGPAEVSEPPVADEGERTVATDGGIVESLAGVDRLSGLSRLGHVLRERDVDTVALAFRQADREECFGVLRVCHEYGVDVLAHDSVEDKVLAGASVGDGLVEVDLEPWPWYSRLAKRVFDLAFATVGLLVLTPLIVVISVAIKLDSPGPVFYGQRRTAELGATFPVWKFRSMLPESEDARPGDADDRITRVGRVLRKTHMDEIPQLITILVGDMSVVGPRAAWTDEEKMLMAEVNGWPQRWAITPGLTGLAQIRGIDSTDGQGKLECDLEYIQRQSLLFDLRVVLTQIWFVIRDVGELVSGK</sequence>
<evidence type="ECO:0000313" key="3">
    <source>
        <dbReference type="EMBL" id="ELY42669.1"/>
    </source>
</evidence>
<proteinExistence type="predicted"/>